<dbReference type="Gene3D" id="1.20.120.910">
    <property type="entry name" value="DksA, coiled-coil domain"/>
    <property type="match status" value="1"/>
</dbReference>
<organism evidence="7 8">
    <name type="scientific">Propioniferax innocua</name>
    <dbReference type="NCBI Taxonomy" id="1753"/>
    <lineage>
        <taxon>Bacteria</taxon>
        <taxon>Bacillati</taxon>
        <taxon>Actinomycetota</taxon>
        <taxon>Actinomycetes</taxon>
        <taxon>Propionibacteriales</taxon>
        <taxon>Propionibacteriaceae</taxon>
        <taxon>Propioniferax</taxon>
    </lineage>
</organism>
<dbReference type="InterPro" id="IPR037187">
    <property type="entry name" value="DnaK_N"/>
</dbReference>
<evidence type="ECO:0000313" key="7">
    <source>
        <dbReference type="EMBL" id="TQL57693.1"/>
    </source>
</evidence>
<dbReference type="OrthoDB" id="9803742at2"/>
<dbReference type="SUPFAM" id="SSF57716">
    <property type="entry name" value="Glucocorticoid receptor-like (DNA-binding domain)"/>
    <property type="match status" value="1"/>
</dbReference>
<proteinExistence type="predicted"/>
<evidence type="ECO:0000256" key="2">
    <source>
        <dbReference type="ARBA" id="ARBA00022771"/>
    </source>
</evidence>
<evidence type="ECO:0000256" key="3">
    <source>
        <dbReference type="ARBA" id="ARBA00022833"/>
    </source>
</evidence>
<dbReference type="GO" id="GO:0008270">
    <property type="term" value="F:zinc ion binding"/>
    <property type="evidence" value="ECO:0007669"/>
    <property type="project" value="UniProtKB-KW"/>
</dbReference>
<keyword evidence="8" id="KW-1185">Reference proteome</keyword>
<dbReference type="SUPFAM" id="SSF109635">
    <property type="entry name" value="DnaK suppressor protein DksA, alpha-hairpin domain"/>
    <property type="match status" value="1"/>
</dbReference>
<dbReference type="PROSITE" id="PS51128">
    <property type="entry name" value="ZF_DKSA_2"/>
    <property type="match status" value="1"/>
</dbReference>
<keyword evidence="3" id="KW-0862">Zinc</keyword>
<feature type="domain" description="Zinc finger DksA/TraR C4-type" evidence="6">
    <location>
        <begin position="100"/>
        <end position="135"/>
    </location>
</feature>
<reference evidence="7 8" key="1">
    <citation type="submission" date="2019-06" db="EMBL/GenBank/DDBJ databases">
        <title>Sequencing the genomes of 1000 actinobacteria strains.</title>
        <authorList>
            <person name="Klenk H.-P."/>
        </authorList>
    </citation>
    <scope>NUCLEOTIDE SEQUENCE [LARGE SCALE GENOMIC DNA]</scope>
    <source>
        <strain evidence="7 8">DSM 8251</strain>
    </source>
</reference>
<sequence>MANQSASKLDFPVREGEEQWTAEEIAQLRAELEEELEQHREALHRAEEALKGILGDEGASGDAADIGSANFERDHEMTLAANAGEMIEQTRTALDAIDDGTYGHCQECGEAIGKGRLQVYPRAILCMACKQRQERR</sequence>
<feature type="zinc finger region" description="dksA C4-type" evidence="4">
    <location>
        <begin position="105"/>
        <end position="129"/>
    </location>
</feature>
<evidence type="ECO:0000259" key="6">
    <source>
        <dbReference type="Pfam" id="PF01258"/>
    </source>
</evidence>
<gene>
    <name evidence="7" type="ORF">FB460_1533</name>
</gene>
<keyword evidence="2" id="KW-0863">Zinc-finger</keyword>
<evidence type="ECO:0000256" key="4">
    <source>
        <dbReference type="PROSITE-ProRule" id="PRU00510"/>
    </source>
</evidence>
<name>A0A542ZBH0_9ACTN</name>
<feature type="coiled-coil region" evidence="5">
    <location>
        <begin position="18"/>
        <end position="56"/>
    </location>
</feature>
<protein>
    <submittedName>
        <fullName evidence="7">TraR/DksA family transcriptional regulator</fullName>
    </submittedName>
</protein>
<dbReference type="Proteomes" id="UP000316196">
    <property type="component" value="Unassembled WGS sequence"/>
</dbReference>
<dbReference type="AlphaFoldDB" id="A0A542ZBH0"/>
<dbReference type="PANTHER" id="PTHR33823:SF2">
    <property type="entry name" value="RNA POLYMERASE-BINDING TRANSCRIPTION FACTOR DKSA"/>
    <property type="match status" value="1"/>
</dbReference>
<accession>A0A542ZBH0</accession>
<evidence type="ECO:0000313" key="8">
    <source>
        <dbReference type="Proteomes" id="UP000316196"/>
    </source>
</evidence>
<dbReference type="Pfam" id="PF01258">
    <property type="entry name" value="zf-dskA_traR"/>
    <property type="match status" value="1"/>
</dbReference>
<dbReference type="EMBL" id="VFOR01000002">
    <property type="protein sequence ID" value="TQL57693.1"/>
    <property type="molecule type" value="Genomic_DNA"/>
</dbReference>
<comment type="caution">
    <text evidence="7">The sequence shown here is derived from an EMBL/GenBank/DDBJ whole genome shotgun (WGS) entry which is preliminary data.</text>
</comment>
<dbReference type="RefSeq" id="WP_142093545.1">
    <property type="nucleotide sequence ID" value="NZ_BAAAMD010000003.1"/>
</dbReference>
<dbReference type="InterPro" id="IPR000962">
    <property type="entry name" value="Znf_DskA_TraR"/>
</dbReference>
<keyword evidence="1" id="KW-0479">Metal-binding</keyword>
<dbReference type="PANTHER" id="PTHR33823">
    <property type="entry name" value="RNA POLYMERASE-BINDING TRANSCRIPTION FACTOR DKSA-RELATED"/>
    <property type="match status" value="1"/>
</dbReference>
<evidence type="ECO:0000256" key="5">
    <source>
        <dbReference type="SAM" id="Coils"/>
    </source>
</evidence>
<evidence type="ECO:0000256" key="1">
    <source>
        <dbReference type="ARBA" id="ARBA00022723"/>
    </source>
</evidence>
<keyword evidence="5" id="KW-0175">Coiled coil</keyword>